<dbReference type="SUPFAM" id="SSF103473">
    <property type="entry name" value="MFS general substrate transporter"/>
    <property type="match status" value="1"/>
</dbReference>
<keyword evidence="2 5" id="KW-1133">Transmembrane helix</keyword>
<dbReference type="InterPro" id="IPR011701">
    <property type="entry name" value="MFS"/>
</dbReference>
<evidence type="ECO:0000313" key="6">
    <source>
        <dbReference type="EMBL" id="SHJ09228.1"/>
    </source>
</evidence>
<feature type="transmembrane region" description="Helical" evidence="5">
    <location>
        <begin position="321"/>
        <end position="343"/>
    </location>
</feature>
<dbReference type="Proteomes" id="UP000184387">
    <property type="component" value="Unassembled WGS sequence"/>
</dbReference>
<feature type="transmembrane region" description="Helical" evidence="5">
    <location>
        <begin position="12"/>
        <end position="31"/>
    </location>
</feature>
<keyword evidence="7" id="KW-1185">Reference proteome</keyword>
<evidence type="ECO:0000313" key="7">
    <source>
        <dbReference type="Proteomes" id="UP000184387"/>
    </source>
</evidence>
<feature type="transmembrane region" description="Helical" evidence="5">
    <location>
        <begin position="231"/>
        <end position="253"/>
    </location>
</feature>
<keyword evidence="1 5" id="KW-0812">Transmembrane</keyword>
<evidence type="ECO:0000256" key="2">
    <source>
        <dbReference type="ARBA" id="ARBA00022989"/>
    </source>
</evidence>
<keyword evidence="3 5" id="KW-0472">Membrane</keyword>
<dbReference type="Gene3D" id="1.20.1250.20">
    <property type="entry name" value="MFS general substrate transporter like domains"/>
    <property type="match status" value="1"/>
</dbReference>
<dbReference type="InterPro" id="IPR050327">
    <property type="entry name" value="Proton-linked_MCT"/>
</dbReference>
<feature type="transmembrane region" description="Helical" evidence="5">
    <location>
        <begin position="295"/>
        <end position="315"/>
    </location>
</feature>
<gene>
    <name evidence="6" type="ORF">SAMN02745194_01750</name>
</gene>
<feature type="region of interest" description="Disordered" evidence="4">
    <location>
        <begin position="194"/>
        <end position="216"/>
    </location>
</feature>
<feature type="transmembrane region" description="Helical" evidence="5">
    <location>
        <begin position="265"/>
        <end position="288"/>
    </location>
</feature>
<evidence type="ECO:0000256" key="4">
    <source>
        <dbReference type="SAM" id="MobiDB-lite"/>
    </source>
</evidence>
<accession>A0A1M6GH34</accession>
<name>A0A1M6GH34_9PROT</name>
<feature type="transmembrane region" description="Helical" evidence="5">
    <location>
        <begin position="76"/>
        <end position="97"/>
    </location>
</feature>
<feature type="transmembrane region" description="Helical" evidence="5">
    <location>
        <begin position="103"/>
        <end position="130"/>
    </location>
</feature>
<dbReference type="InterPro" id="IPR036259">
    <property type="entry name" value="MFS_trans_sf"/>
</dbReference>
<feature type="transmembrane region" description="Helical" evidence="5">
    <location>
        <begin position="142"/>
        <end position="162"/>
    </location>
</feature>
<evidence type="ECO:0000256" key="3">
    <source>
        <dbReference type="ARBA" id="ARBA00023136"/>
    </source>
</evidence>
<dbReference type="PANTHER" id="PTHR11360:SF290">
    <property type="entry name" value="MONOCARBOXYLATE MFS PERMEASE"/>
    <property type="match status" value="1"/>
</dbReference>
<feature type="transmembrane region" description="Helical" evidence="5">
    <location>
        <begin position="43"/>
        <end position="64"/>
    </location>
</feature>
<reference evidence="6 7" key="1">
    <citation type="submission" date="2016-11" db="EMBL/GenBank/DDBJ databases">
        <authorList>
            <person name="Jaros S."/>
            <person name="Januszkiewicz K."/>
            <person name="Wedrychowicz H."/>
        </authorList>
    </citation>
    <scope>NUCLEOTIDE SEQUENCE [LARGE SCALE GENOMIC DNA]</scope>
    <source>
        <strain evidence="6 7">DSM 14916</strain>
    </source>
</reference>
<dbReference type="RefSeq" id="WP_073133666.1">
    <property type="nucleotide sequence ID" value="NZ_FQZF01000008.1"/>
</dbReference>
<dbReference type="PANTHER" id="PTHR11360">
    <property type="entry name" value="MONOCARBOXYLATE TRANSPORTER"/>
    <property type="match status" value="1"/>
</dbReference>
<dbReference type="GO" id="GO:0022857">
    <property type="term" value="F:transmembrane transporter activity"/>
    <property type="evidence" value="ECO:0007669"/>
    <property type="project" value="InterPro"/>
</dbReference>
<evidence type="ECO:0000256" key="5">
    <source>
        <dbReference type="SAM" id="Phobius"/>
    </source>
</evidence>
<dbReference type="EMBL" id="FQZF01000008">
    <property type="protein sequence ID" value="SHJ09228.1"/>
    <property type="molecule type" value="Genomic_DNA"/>
</dbReference>
<dbReference type="Pfam" id="PF07690">
    <property type="entry name" value="MFS_1"/>
    <property type="match status" value="1"/>
</dbReference>
<feature type="transmembrane region" description="Helical" evidence="5">
    <location>
        <begin position="383"/>
        <end position="403"/>
    </location>
</feature>
<feature type="transmembrane region" description="Helical" evidence="5">
    <location>
        <begin position="355"/>
        <end position="377"/>
    </location>
</feature>
<evidence type="ECO:0000256" key="1">
    <source>
        <dbReference type="ARBA" id="ARBA00022692"/>
    </source>
</evidence>
<dbReference type="AlphaFoldDB" id="A0A1M6GH34"/>
<protein>
    <submittedName>
        <fullName evidence="6">Predicted arabinose efflux permease, MFS family</fullName>
    </submittedName>
</protein>
<feature type="compositionally biased region" description="Low complexity" evidence="4">
    <location>
        <begin position="200"/>
        <end position="213"/>
    </location>
</feature>
<dbReference type="STRING" id="198092.SAMN02745194_01750"/>
<proteinExistence type="predicted"/>
<organism evidence="6 7">
    <name type="scientific">Muricoccus roseus</name>
    <dbReference type="NCBI Taxonomy" id="198092"/>
    <lineage>
        <taxon>Bacteria</taxon>
        <taxon>Pseudomonadati</taxon>
        <taxon>Pseudomonadota</taxon>
        <taxon>Alphaproteobacteria</taxon>
        <taxon>Acetobacterales</taxon>
        <taxon>Roseomonadaceae</taxon>
        <taxon>Muricoccus</taxon>
    </lineage>
</organism>
<feature type="transmembrane region" description="Helical" evidence="5">
    <location>
        <begin position="168"/>
        <end position="188"/>
    </location>
</feature>
<sequence length="411" mass="41691">MGHRAGFFGWRVVWAAFTVAVFSWGVGFYGPPVLLQALHEARGWPVATISAAVTCHFLLGALVVARLPALHARFGLVAVTRAGGLASGLGVLGWTLAAEPWQLFLATLVSGAGWATTGAAAINAFVAPWFVRRRPAALSAAYNGASMGGVILSPLWVALIALLGLPGAAALVGGAMAVALWLLAGRVIGRSPASMGQNPDGGAEDAAPAPAGRPEARDAAPLLRPWREFRFGTLAALMSLGLVAQIGLIAHLFSLLVPVLGAEGAGLAMGMATACAVLGRTLMGWLLAPGVDRRLAAAGSYGVQVAGSLVLFLVGGEAVPMLIGIALFGLGIGNATSLPPLIAQAEFRPGDTGRVVALVTATSQASYAFAPALFGLLREAGGGPALFLTAGAIQLLAIAAGLAGRRRVRRS</sequence>
<dbReference type="OrthoDB" id="7876195at2"/>